<gene>
    <name evidence="5" type="ORF">GXP70_25875</name>
</gene>
<evidence type="ECO:0000256" key="2">
    <source>
        <dbReference type="ARBA" id="ARBA00023125"/>
    </source>
</evidence>
<dbReference type="CDD" id="cd00090">
    <property type="entry name" value="HTH_ARSR"/>
    <property type="match status" value="1"/>
</dbReference>
<evidence type="ECO:0000313" key="6">
    <source>
        <dbReference type="Proteomes" id="UP000476064"/>
    </source>
</evidence>
<dbReference type="PANTHER" id="PTHR30154">
    <property type="entry name" value="LEUCINE-RESPONSIVE REGULATORY PROTEIN"/>
    <property type="match status" value="1"/>
</dbReference>
<organism evidence="5 6">
    <name type="scientific">Paenibacillus lycopersici</name>
    <dbReference type="NCBI Taxonomy" id="2704462"/>
    <lineage>
        <taxon>Bacteria</taxon>
        <taxon>Bacillati</taxon>
        <taxon>Bacillota</taxon>
        <taxon>Bacilli</taxon>
        <taxon>Bacillales</taxon>
        <taxon>Paenibacillaceae</taxon>
        <taxon>Paenibacillus</taxon>
    </lineage>
</organism>
<dbReference type="SUPFAM" id="SSF54909">
    <property type="entry name" value="Dimeric alpha+beta barrel"/>
    <property type="match status" value="1"/>
</dbReference>
<keyword evidence="3" id="KW-0804">Transcription</keyword>
<keyword evidence="6" id="KW-1185">Reference proteome</keyword>
<dbReference type="InterPro" id="IPR000485">
    <property type="entry name" value="AsnC-type_HTH_dom"/>
</dbReference>
<dbReference type="InterPro" id="IPR036388">
    <property type="entry name" value="WH-like_DNA-bd_sf"/>
</dbReference>
<dbReference type="InterPro" id="IPR019885">
    <property type="entry name" value="Tscrpt_reg_HTH_AsnC-type_CS"/>
</dbReference>
<keyword evidence="1" id="KW-0805">Transcription regulation</keyword>
<dbReference type="SUPFAM" id="SSF46785">
    <property type="entry name" value="Winged helix' DNA-binding domain"/>
    <property type="match status" value="1"/>
</dbReference>
<dbReference type="GO" id="GO:0043200">
    <property type="term" value="P:response to amino acid"/>
    <property type="evidence" value="ECO:0007669"/>
    <property type="project" value="TreeGrafter"/>
</dbReference>
<dbReference type="InterPro" id="IPR036390">
    <property type="entry name" value="WH_DNA-bd_sf"/>
</dbReference>
<dbReference type="EMBL" id="CP048209">
    <property type="protein sequence ID" value="QHT63056.1"/>
    <property type="molecule type" value="Genomic_DNA"/>
</dbReference>
<dbReference type="Pfam" id="PF13404">
    <property type="entry name" value="HTH_AsnC-type"/>
    <property type="match status" value="1"/>
</dbReference>
<proteinExistence type="predicted"/>
<evidence type="ECO:0000256" key="1">
    <source>
        <dbReference type="ARBA" id="ARBA00023015"/>
    </source>
</evidence>
<dbReference type="GO" id="GO:0043565">
    <property type="term" value="F:sequence-specific DNA binding"/>
    <property type="evidence" value="ECO:0007669"/>
    <property type="project" value="InterPro"/>
</dbReference>
<evidence type="ECO:0000256" key="3">
    <source>
        <dbReference type="ARBA" id="ARBA00023163"/>
    </source>
</evidence>
<feature type="domain" description="HTH asnC-type" evidence="4">
    <location>
        <begin position="23"/>
        <end position="84"/>
    </location>
</feature>
<dbReference type="AlphaFoldDB" id="A0A6C0G0X1"/>
<dbReference type="InterPro" id="IPR019887">
    <property type="entry name" value="Tscrpt_reg_AsnC/Lrp_C"/>
</dbReference>
<dbReference type="PROSITE" id="PS50956">
    <property type="entry name" value="HTH_ASNC_2"/>
    <property type="match status" value="1"/>
</dbReference>
<sequence length="169" mass="18820">MKQGSGILSTKTPHTFTLPVVALDETDRKILTSLHENARISYTELGKLVGLSRVAVQTRIAALMDEGVIERFTAVINPARIGIEISAFFNVEVEPQFLEEVSGKLADEPEVTSLYHMSGPSKLHMHGIFETIQGMERFLVEKVYAMPGIVSVDSQLLLKRYKSRMGMKL</sequence>
<name>A0A6C0G0X1_9BACL</name>
<dbReference type="GO" id="GO:0005829">
    <property type="term" value="C:cytosol"/>
    <property type="evidence" value="ECO:0007669"/>
    <property type="project" value="TreeGrafter"/>
</dbReference>
<dbReference type="InterPro" id="IPR011991">
    <property type="entry name" value="ArsR-like_HTH"/>
</dbReference>
<protein>
    <submittedName>
        <fullName evidence="5">Lrp/AsnC family transcriptional regulator</fullName>
    </submittedName>
</protein>
<accession>A0A6C0G0X1</accession>
<dbReference type="Gene3D" id="1.10.10.10">
    <property type="entry name" value="Winged helix-like DNA-binding domain superfamily/Winged helix DNA-binding domain"/>
    <property type="match status" value="1"/>
</dbReference>
<dbReference type="PRINTS" id="PR00033">
    <property type="entry name" value="HTHASNC"/>
</dbReference>
<evidence type="ECO:0000313" key="5">
    <source>
        <dbReference type="EMBL" id="QHT63056.1"/>
    </source>
</evidence>
<dbReference type="PROSITE" id="PS00519">
    <property type="entry name" value="HTH_ASNC_1"/>
    <property type="match status" value="1"/>
</dbReference>
<dbReference type="InterPro" id="IPR019888">
    <property type="entry name" value="Tscrpt_reg_AsnC-like"/>
</dbReference>
<dbReference type="Gene3D" id="3.30.70.920">
    <property type="match status" value="1"/>
</dbReference>
<dbReference type="InterPro" id="IPR011008">
    <property type="entry name" value="Dimeric_a/b-barrel"/>
</dbReference>
<reference evidence="5 6" key="1">
    <citation type="submission" date="2020-01" db="EMBL/GenBank/DDBJ databases">
        <title>Paenibacillus sp. nov., isolated from tomato rhizosphere.</title>
        <authorList>
            <person name="Weon H.-Y."/>
            <person name="Lee S.A."/>
        </authorList>
    </citation>
    <scope>NUCLEOTIDE SEQUENCE [LARGE SCALE GENOMIC DNA]</scope>
    <source>
        <strain evidence="5 6">12200R-189</strain>
    </source>
</reference>
<dbReference type="KEGG" id="plyc:GXP70_25875"/>
<dbReference type="PANTHER" id="PTHR30154:SF34">
    <property type="entry name" value="TRANSCRIPTIONAL REGULATOR AZLB"/>
    <property type="match status" value="1"/>
</dbReference>
<keyword evidence="2" id="KW-0238">DNA-binding</keyword>
<dbReference type="Proteomes" id="UP000476064">
    <property type="component" value="Chromosome"/>
</dbReference>
<dbReference type="Pfam" id="PF01037">
    <property type="entry name" value="AsnC_trans_reg"/>
    <property type="match status" value="1"/>
</dbReference>
<dbReference type="SMART" id="SM00344">
    <property type="entry name" value="HTH_ASNC"/>
    <property type="match status" value="1"/>
</dbReference>
<evidence type="ECO:0000259" key="4">
    <source>
        <dbReference type="PROSITE" id="PS50956"/>
    </source>
</evidence>